<evidence type="ECO:0000313" key="2">
    <source>
        <dbReference type="Proteomes" id="UP000184212"/>
    </source>
</evidence>
<reference evidence="1 2" key="1">
    <citation type="submission" date="2016-11" db="EMBL/GenBank/DDBJ databases">
        <authorList>
            <person name="Jaros S."/>
            <person name="Januszkiewicz K."/>
            <person name="Wedrychowicz H."/>
        </authorList>
    </citation>
    <scope>NUCLEOTIDE SEQUENCE [LARGE SCALE GENOMIC DNA]</scope>
    <source>
        <strain evidence="1 2">DSM 24574</strain>
    </source>
</reference>
<sequence>MKINQLYGALLIGLSALCTGFTTDQPKSIEGTWVRKGDNLKIQITNDRASIIEEGNEKFPCEVSDLFIYKDIRQTKTNLWTCNFLVVTMGSCNTNYETGEIFIDKDGELVIICPGFASKVYAKVKPRYSSLPD</sequence>
<organism evidence="1 2">
    <name type="scientific">Chryseolinea serpens</name>
    <dbReference type="NCBI Taxonomy" id="947013"/>
    <lineage>
        <taxon>Bacteria</taxon>
        <taxon>Pseudomonadati</taxon>
        <taxon>Bacteroidota</taxon>
        <taxon>Cytophagia</taxon>
        <taxon>Cytophagales</taxon>
        <taxon>Fulvivirgaceae</taxon>
        <taxon>Chryseolinea</taxon>
    </lineage>
</organism>
<dbReference type="OrthoDB" id="979926at2"/>
<dbReference type="Proteomes" id="UP000184212">
    <property type="component" value="Unassembled WGS sequence"/>
</dbReference>
<evidence type="ECO:0000313" key="1">
    <source>
        <dbReference type="EMBL" id="SHH17076.1"/>
    </source>
</evidence>
<gene>
    <name evidence="1" type="ORF">SAMN04488109_2991</name>
</gene>
<protein>
    <submittedName>
        <fullName evidence="1">Uncharacterized protein</fullName>
    </submittedName>
</protein>
<dbReference type="RefSeq" id="WP_073135521.1">
    <property type="nucleotide sequence ID" value="NZ_FQWQ01000002.1"/>
</dbReference>
<dbReference type="AlphaFoldDB" id="A0A1M5QT84"/>
<proteinExistence type="predicted"/>
<name>A0A1M5QT84_9BACT</name>
<dbReference type="STRING" id="947013.SAMN04488109_2991"/>
<accession>A0A1M5QT84</accession>
<dbReference type="EMBL" id="FQWQ01000002">
    <property type="protein sequence ID" value="SHH17076.1"/>
    <property type="molecule type" value="Genomic_DNA"/>
</dbReference>
<keyword evidence="2" id="KW-1185">Reference proteome</keyword>